<keyword evidence="3" id="KW-1185">Reference proteome</keyword>
<name>T0RQ87_SAPDV</name>
<dbReference type="PANTHER" id="PTHR44525:SF1">
    <property type="entry name" value="WD REPEAT-CONTAINING PROTEIN 27"/>
    <property type="match status" value="1"/>
</dbReference>
<dbReference type="OrthoDB" id="20669at2759"/>
<sequence>MALVPNATRQWTPAATATYACASRRYAFVALEYIDCVVLQLWKNEASPENDCPSSAMPGLVELGGHTERVHLASFHESTSCDILCTVSTDRILLWRLVPAPYDKIDIQKLPLLESPRAEVSAIAFDASGTLLAVALAKQVDVLQAQTGGIFITLEGHLAKITECLFHPGHPHWLVTASEDRTFKIWDLSEQKLLFQSAVLSAYAILRLAIHPTSGDIACAFGDGVVRVFDATKFGNELASINLAQYLDRREKKQHVAQQVEKVLDATQNVVSSLPPWARSQRAYESAQARALAKANESLDPTPVVLPGMEHLMEPMHETTCTILGLAYMGSSATVASPETLLDVQPIVEAAHTLLVATVNYLVGVNAFSYDARVIRAFQDDVEVSMGIAKHASLRPEPGRCDVWVLDAFMPRVTALGVAAAQHALVQSSLTTTHGLSMHPQALPPEGSVLTQLLTPLAKRVKSPLDQPITYRTSIPSSGYGAEKKPKSLSLRFKGLGKAKLATKASTKAATLLTEYPLDAPVPSVLVSSHVKLHEMAINHIEFSNDGRRLATAANDRLGQVLALHKPQSHLFVGHDKAVRAIHWSHSNKLLLTASADATACVWVNGSDVASLTLPLPSASKRAKKPAKADVADAVFYYMDKFVAVAVGNTVKLYLYDIDMAHAAGCVEHAKKAKSRRADVAQLENLSTAKAVASYRFEAVQSLTGLAAPNAFLSHLLVAIGSDKSIRIVDVAAGKTARTIHGAHSRPAHSVVLPRASSYVNHAPNVYDLLLTSAPDSTVHLWDIRADNCIMRFGEHLNRVHALGMAFSPCMRYVATGSEDKVAYIYDIRMGRCLAKLHGHTDVVTSVAFHPMRPQIATAALDGSVRLYGARITRDET</sequence>
<dbReference type="InterPro" id="IPR015943">
    <property type="entry name" value="WD40/YVTN_repeat-like_dom_sf"/>
</dbReference>
<dbReference type="STRING" id="1156394.T0RQ87"/>
<dbReference type="AlphaFoldDB" id="T0RQ87"/>
<dbReference type="eggNOG" id="KOG0266">
    <property type="taxonomic scope" value="Eukaryota"/>
</dbReference>
<dbReference type="eggNOG" id="KOG0265">
    <property type="taxonomic scope" value="Eukaryota"/>
</dbReference>
<dbReference type="PROSITE" id="PS50294">
    <property type="entry name" value="WD_REPEATS_REGION"/>
    <property type="match status" value="3"/>
</dbReference>
<accession>T0RQ87</accession>
<dbReference type="InParanoid" id="T0RQ87"/>
<reference evidence="2 3" key="1">
    <citation type="submission" date="2012-04" db="EMBL/GenBank/DDBJ databases">
        <title>The Genome Sequence of Saprolegnia declina VS20.</title>
        <authorList>
            <consortium name="The Broad Institute Genome Sequencing Platform"/>
            <person name="Russ C."/>
            <person name="Nusbaum C."/>
            <person name="Tyler B."/>
            <person name="van West P."/>
            <person name="Dieguez-Uribeondo J."/>
            <person name="de Bruijn I."/>
            <person name="Tripathy S."/>
            <person name="Jiang R."/>
            <person name="Young S.K."/>
            <person name="Zeng Q."/>
            <person name="Gargeya S."/>
            <person name="Fitzgerald M."/>
            <person name="Haas B."/>
            <person name="Abouelleil A."/>
            <person name="Alvarado L."/>
            <person name="Arachchi H.M."/>
            <person name="Berlin A."/>
            <person name="Chapman S.B."/>
            <person name="Goldberg J."/>
            <person name="Griggs A."/>
            <person name="Gujja S."/>
            <person name="Hansen M."/>
            <person name="Howarth C."/>
            <person name="Imamovic A."/>
            <person name="Larimer J."/>
            <person name="McCowen C."/>
            <person name="Montmayeur A."/>
            <person name="Murphy C."/>
            <person name="Neiman D."/>
            <person name="Pearson M."/>
            <person name="Priest M."/>
            <person name="Roberts A."/>
            <person name="Saif S."/>
            <person name="Shea T."/>
            <person name="Sisk P."/>
            <person name="Sykes S."/>
            <person name="Wortman J."/>
            <person name="Nusbaum C."/>
            <person name="Birren B."/>
        </authorList>
    </citation>
    <scope>NUCLEOTIDE SEQUENCE [LARGE SCALE GENOMIC DNA]</scope>
    <source>
        <strain evidence="2 3">VS20</strain>
    </source>
</reference>
<evidence type="ECO:0000313" key="2">
    <source>
        <dbReference type="EMBL" id="EQC34718.1"/>
    </source>
</evidence>
<dbReference type="SMART" id="SM00320">
    <property type="entry name" value="WD40"/>
    <property type="match status" value="9"/>
</dbReference>
<dbReference type="Pfam" id="PF00400">
    <property type="entry name" value="WD40"/>
    <property type="match status" value="4"/>
</dbReference>
<feature type="repeat" description="WD" evidence="1">
    <location>
        <begin position="572"/>
        <end position="603"/>
    </location>
</feature>
<dbReference type="RefSeq" id="XP_008611590.1">
    <property type="nucleotide sequence ID" value="XM_008613368.1"/>
</dbReference>
<dbReference type="SUPFAM" id="SSF50978">
    <property type="entry name" value="WD40 repeat-like"/>
    <property type="match status" value="2"/>
</dbReference>
<dbReference type="PROSITE" id="PS50082">
    <property type="entry name" value="WD_REPEATS_2"/>
    <property type="match status" value="4"/>
</dbReference>
<feature type="repeat" description="WD" evidence="1">
    <location>
        <begin position="837"/>
        <end position="868"/>
    </location>
</feature>
<keyword evidence="1" id="KW-0853">WD repeat</keyword>
<dbReference type="InterPro" id="IPR042411">
    <property type="entry name" value="WDR27"/>
</dbReference>
<evidence type="ECO:0008006" key="4">
    <source>
        <dbReference type="Google" id="ProtNLM"/>
    </source>
</evidence>
<organism evidence="2 3">
    <name type="scientific">Saprolegnia diclina (strain VS20)</name>
    <dbReference type="NCBI Taxonomy" id="1156394"/>
    <lineage>
        <taxon>Eukaryota</taxon>
        <taxon>Sar</taxon>
        <taxon>Stramenopiles</taxon>
        <taxon>Oomycota</taxon>
        <taxon>Saprolegniomycetes</taxon>
        <taxon>Saprolegniales</taxon>
        <taxon>Saprolegniaceae</taxon>
        <taxon>Saprolegnia</taxon>
    </lineage>
</organism>
<evidence type="ECO:0000256" key="1">
    <source>
        <dbReference type="PROSITE-ProRule" id="PRU00221"/>
    </source>
</evidence>
<dbReference type="GeneID" id="19948259"/>
<dbReference type="InterPro" id="IPR036322">
    <property type="entry name" value="WD40_repeat_dom_sf"/>
</dbReference>
<dbReference type="Proteomes" id="UP000030762">
    <property type="component" value="Unassembled WGS sequence"/>
</dbReference>
<evidence type="ECO:0000313" key="3">
    <source>
        <dbReference type="Proteomes" id="UP000030762"/>
    </source>
</evidence>
<dbReference type="OMA" id="FAQFYYI"/>
<feature type="repeat" description="WD" evidence="1">
    <location>
        <begin position="154"/>
        <end position="196"/>
    </location>
</feature>
<protein>
    <recommendedName>
        <fullName evidence="4">Anaphase-promoting complex subunit 4 WD40 domain-containing protein</fullName>
    </recommendedName>
</protein>
<dbReference type="VEuPathDB" id="FungiDB:SDRG_07532"/>
<feature type="repeat" description="WD" evidence="1">
    <location>
        <begin position="769"/>
        <end position="792"/>
    </location>
</feature>
<dbReference type="Gene3D" id="2.130.10.10">
    <property type="entry name" value="YVTN repeat-like/Quinoprotein amine dehydrogenase"/>
    <property type="match status" value="3"/>
</dbReference>
<dbReference type="InterPro" id="IPR001680">
    <property type="entry name" value="WD40_rpt"/>
</dbReference>
<dbReference type="PANTHER" id="PTHR44525">
    <property type="entry name" value="WD REPEAT-CONTAINING PROTEIN 27"/>
    <property type="match status" value="1"/>
</dbReference>
<dbReference type="EMBL" id="JH767153">
    <property type="protein sequence ID" value="EQC34718.1"/>
    <property type="molecule type" value="Genomic_DNA"/>
</dbReference>
<proteinExistence type="predicted"/>
<gene>
    <name evidence="2" type="ORF">SDRG_07532</name>
</gene>